<dbReference type="FunFam" id="3.50.30.30:FF:000005">
    <property type="entry name" value="subtilisin-like protease SBT1.5"/>
    <property type="match status" value="1"/>
</dbReference>
<protein>
    <submittedName>
        <fullName evidence="11">Tripeptidyl-peptidase II</fullName>
        <ecNumber evidence="11">3.4.14.10</ecNumber>
    </submittedName>
</protein>
<dbReference type="STRING" id="429701.A0A2G9HNR0"/>
<feature type="domain" description="PA" evidence="9">
    <location>
        <begin position="2"/>
        <end position="89"/>
    </location>
</feature>
<evidence type="ECO:0000256" key="2">
    <source>
        <dbReference type="ARBA" id="ARBA00022670"/>
    </source>
</evidence>
<dbReference type="InterPro" id="IPR023828">
    <property type="entry name" value="Peptidase_S8_Ser-AS"/>
</dbReference>
<evidence type="ECO:0000256" key="7">
    <source>
        <dbReference type="PROSITE-ProRule" id="PRU01240"/>
    </source>
</evidence>
<dbReference type="SUPFAM" id="SSF52743">
    <property type="entry name" value="Subtilisin-like"/>
    <property type="match status" value="1"/>
</dbReference>
<dbReference type="GO" id="GO:0008240">
    <property type="term" value="F:tripeptidyl-peptidase activity"/>
    <property type="evidence" value="ECO:0007669"/>
    <property type="project" value="UniProtKB-EC"/>
</dbReference>
<dbReference type="Pfam" id="PF17766">
    <property type="entry name" value="fn3_6"/>
    <property type="match status" value="1"/>
</dbReference>
<feature type="domain" description="Subtilisin-like protease fibronectin type-III" evidence="10">
    <location>
        <begin position="288"/>
        <end position="392"/>
    </location>
</feature>
<dbReference type="Proteomes" id="UP000231279">
    <property type="component" value="Unassembled WGS sequence"/>
</dbReference>
<evidence type="ECO:0000259" key="9">
    <source>
        <dbReference type="Pfam" id="PF02225"/>
    </source>
</evidence>
<keyword evidence="5" id="KW-0720">Serine protease</keyword>
<evidence type="ECO:0000313" key="12">
    <source>
        <dbReference type="Proteomes" id="UP000231279"/>
    </source>
</evidence>
<comment type="caution">
    <text evidence="11">The sequence shown here is derived from an EMBL/GenBank/DDBJ whole genome shotgun (WGS) entry which is preliminary data.</text>
</comment>
<dbReference type="PROSITE" id="PS51892">
    <property type="entry name" value="SUBTILASE"/>
    <property type="match status" value="1"/>
</dbReference>
<name>A0A2G9HNR0_9LAMI</name>
<sequence length="398" mass="41968">MYPLVYPGKSGVLSASLCMENSLDPNKVRGKIVICDRGSSPRVAKGLVVKKAGGVGMILANGPSNGEGLVGDAHLIPTCAVGSDEGDEIKSYLASNPSATATINFRGTVVGIKPAPVVASFSARGPNGLNPEILKPDLIAPGVNILAAWTDAVGPTGLDSDTRKSEFNILSGTSMACPHVSGAAALLKSAHPDWSPAAIRSAMMTTANLIDNSFKPMIDESSKKPATPYDFGAGHLNLDLAMDPGLVYDLSNNDYVSFLCAIEYGPKTIQVITRSPVNCPMRKPLAENLNYPSIAALFPSETRGVSSKIFFRMVTNVGETNAVYRVNVEPPKGVKVSVKPGKLVFSQTVRRLGYYVTITVDSNNLVLGDLGAVFGSLSWVDGKHVVRSPIVVTQIDPL</sequence>
<dbReference type="Pfam" id="PF00082">
    <property type="entry name" value="Peptidase_S8"/>
    <property type="match status" value="1"/>
</dbReference>
<keyword evidence="12" id="KW-1185">Reference proteome</keyword>
<dbReference type="AlphaFoldDB" id="A0A2G9HNR0"/>
<dbReference type="PANTHER" id="PTHR10795">
    <property type="entry name" value="PROPROTEIN CONVERTASE SUBTILISIN/KEXIN"/>
    <property type="match status" value="1"/>
</dbReference>
<dbReference type="InterPro" id="IPR046450">
    <property type="entry name" value="PA_dom_sf"/>
</dbReference>
<dbReference type="Gene3D" id="2.60.40.2310">
    <property type="match status" value="1"/>
</dbReference>
<dbReference type="OrthoDB" id="206201at2759"/>
<comment type="similarity">
    <text evidence="1 7">Belongs to the peptidase S8 family.</text>
</comment>
<organism evidence="11 12">
    <name type="scientific">Handroanthus impetiginosus</name>
    <dbReference type="NCBI Taxonomy" id="429701"/>
    <lineage>
        <taxon>Eukaryota</taxon>
        <taxon>Viridiplantae</taxon>
        <taxon>Streptophyta</taxon>
        <taxon>Embryophyta</taxon>
        <taxon>Tracheophyta</taxon>
        <taxon>Spermatophyta</taxon>
        <taxon>Magnoliopsida</taxon>
        <taxon>eudicotyledons</taxon>
        <taxon>Gunneridae</taxon>
        <taxon>Pentapetalae</taxon>
        <taxon>asterids</taxon>
        <taxon>lamiids</taxon>
        <taxon>Lamiales</taxon>
        <taxon>Bignoniaceae</taxon>
        <taxon>Crescentiina</taxon>
        <taxon>Tabebuia alliance</taxon>
        <taxon>Handroanthus</taxon>
    </lineage>
</organism>
<evidence type="ECO:0000259" key="10">
    <source>
        <dbReference type="Pfam" id="PF17766"/>
    </source>
</evidence>
<proteinExistence type="inferred from homology"/>
<keyword evidence="3" id="KW-0732">Signal</keyword>
<evidence type="ECO:0000256" key="5">
    <source>
        <dbReference type="ARBA" id="ARBA00022825"/>
    </source>
</evidence>
<evidence type="ECO:0000256" key="6">
    <source>
        <dbReference type="ARBA" id="ARBA00023180"/>
    </source>
</evidence>
<evidence type="ECO:0000256" key="4">
    <source>
        <dbReference type="ARBA" id="ARBA00022801"/>
    </source>
</evidence>
<dbReference type="GO" id="GO:0006508">
    <property type="term" value="P:proteolysis"/>
    <property type="evidence" value="ECO:0007669"/>
    <property type="project" value="UniProtKB-KW"/>
</dbReference>
<dbReference type="SUPFAM" id="SSF52025">
    <property type="entry name" value="PA domain"/>
    <property type="match status" value="1"/>
</dbReference>
<dbReference type="PROSITE" id="PS00138">
    <property type="entry name" value="SUBTILASE_SER"/>
    <property type="match status" value="1"/>
</dbReference>
<dbReference type="EC" id="3.4.14.10" evidence="11"/>
<gene>
    <name evidence="11" type="ORF">CDL12_08166</name>
</gene>
<dbReference type="InterPro" id="IPR000209">
    <property type="entry name" value="Peptidase_S8/S53_dom"/>
</dbReference>
<keyword evidence="4 11" id="KW-0378">Hydrolase</keyword>
<dbReference type="Pfam" id="PF02225">
    <property type="entry name" value="PA"/>
    <property type="match status" value="1"/>
</dbReference>
<reference evidence="12" key="1">
    <citation type="journal article" date="2018" name="Gigascience">
        <title>Genome assembly of the Pink Ipe (Handroanthus impetiginosus, Bignoniaceae), a highly valued, ecologically keystone Neotropical timber forest tree.</title>
        <authorList>
            <person name="Silva-Junior O.B."/>
            <person name="Grattapaglia D."/>
            <person name="Novaes E."/>
            <person name="Collevatti R.G."/>
        </authorList>
    </citation>
    <scope>NUCLEOTIDE SEQUENCE [LARGE SCALE GENOMIC DNA]</scope>
    <source>
        <strain evidence="12">cv. UFG-1</strain>
    </source>
</reference>
<dbReference type="Gene3D" id="3.40.50.200">
    <property type="entry name" value="Peptidase S8/S53 domain"/>
    <property type="match status" value="1"/>
</dbReference>
<dbReference type="FunFam" id="2.60.40.2310:FF:000001">
    <property type="entry name" value="Subtilisin-like protease SBT1.5"/>
    <property type="match status" value="1"/>
</dbReference>
<keyword evidence="2" id="KW-0645">Protease</keyword>
<comment type="caution">
    <text evidence="7">Lacks conserved residue(s) required for the propagation of feature annotation.</text>
</comment>
<evidence type="ECO:0000259" key="8">
    <source>
        <dbReference type="Pfam" id="PF00082"/>
    </source>
</evidence>
<evidence type="ECO:0000313" key="11">
    <source>
        <dbReference type="EMBL" id="PIN19167.1"/>
    </source>
</evidence>
<dbReference type="CDD" id="cd02120">
    <property type="entry name" value="PA_subtilisin_like"/>
    <property type="match status" value="1"/>
</dbReference>
<keyword evidence="6" id="KW-0325">Glycoprotein</keyword>
<dbReference type="InterPro" id="IPR041469">
    <property type="entry name" value="Subtilisin-like_FN3"/>
</dbReference>
<dbReference type="InterPro" id="IPR045051">
    <property type="entry name" value="SBT"/>
</dbReference>
<accession>A0A2G9HNR0</accession>
<dbReference type="InterPro" id="IPR036852">
    <property type="entry name" value="Peptidase_S8/S53_dom_sf"/>
</dbReference>
<dbReference type="InterPro" id="IPR003137">
    <property type="entry name" value="PA_domain"/>
</dbReference>
<dbReference type="GO" id="GO:0004252">
    <property type="term" value="F:serine-type endopeptidase activity"/>
    <property type="evidence" value="ECO:0007669"/>
    <property type="project" value="InterPro"/>
</dbReference>
<dbReference type="EMBL" id="NKXS01001325">
    <property type="protein sequence ID" value="PIN19167.1"/>
    <property type="molecule type" value="Genomic_DNA"/>
</dbReference>
<evidence type="ECO:0000256" key="1">
    <source>
        <dbReference type="ARBA" id="ARBA00011073"/>
    </source>
</evidence>
<evidence type="ECO:0000256" key="3">
    <source>
        <dbReference type="ARBA" id="ARBA00022729"/>
    </source>
</evidence>
<feature type="domain" description="Peptidase S8/S53" evidence="8">
    <location>
        <begin position="95"/>
        <end position="233"/>
    </location>
</feature>